<protein>
    <submittedName>
        <fullName evidence="1">Meiosis inhibitor protein 1</fullName>
    </submittedName>
</protein>
<dbReference type="SUPFAM" id="SSF48371">
    <property type="entry name" value="ARM repeat"/>
    <property type="match status" value="1"/>
</dbReference>
<dbReference type="GO" id="GO:0007127">
    <property type="term" value="P:meiosis I"/>
    <property type="evidence" value="ECO:0007669"/>
    <property type="project" value="TreeGrafter"/>
</dbReference>
<dbReference type="Gene3D" id="1.25.10.10">
    <property type="entry name" value="Leucine-rich Repeat Variant"/>
    <property type="match status" value="1"/>
</dbReference>
<evidence type="ECO:0000313" key="2">
    <source>
        <dbReference type="Proteomes" id="UP000762676"/>
    </source>
</evidence>
<keyword evidence="2" id="KW-1185">Reference proteome</keyword>
<dbReference type="InterPro" id="IPR052133">
    <property type="entry name" value="Immune_Signaling-Apoptosis_Reg"/>
</dbReference>
<dbReference type="InterPro" id="IPR016024">
    <property type="entry name" value="ARM-type_fold"/>
</dbReference>
<dbReference type="InterPro" id="IPR011989">
    <property type="entry name" value="ARM-like"/>
</dbReference>
<dbReference type="EMBL" id="BMAT01013151">
    <property type="protein sequence ID" value="GFS06666.1"/>
    <property type="molecule type" value="Genomic_DNA"/>
</dbReference>
<dbReference type="PANTHER" id="PTHR12044:SF14">
    <property type="entry name" value="MEIOTIC DOUBLE-STRANDED BREAK FORMATION PROTEIN 1"/>
    <property type="match status" value="1"/>
</dbReference>
<gene>
    <name evidence="1" type="ORF">ElyMa_006550600</name>
</gene>
<evidence type="ECO:0000313" key="1">
    <source>
        <dbReference type="EMBL" id="GFS06666.1"/>
    </source>
</evidence>
<dbReference type="AlphaFoldDB" id="A0AAV4IF27"/>
<dbReference type="Proteomes" id="UP000762676">
    <property type="component" value="Unassembled WGS sequence"/>
</dbReference>
<reference evidence="1 2" key="1">
    <citation type="journal article" date="2021" name="Elife">
        <title>Chloroplast acquisition without the gene transfer in kleptoplastic sea slugs, Plakobranchus ocellatus.</title>
        <authorList>
            <person name="Maeda T."/>
            <person name="Takahashi S."/>
            <person name="Yoshida T."/>
            <person name="Shimamura S."/>
            <person name="Takaki Y."/>
            <person name="Nagai Y."/>
            <person name="Toyoda A."/>
            <person name="Suzuki Y."/>
            <person name="Arimoto A."/>
            <person name="Ishii H."/>
            <person name="Satoh N."/>
            <person name="Nishiyama T."/>
            <person name="Hasebe M."/>
            <person name="Maruyama T."/>
            <person name="Minagawa J."/>
            <person name="Obokata J."/>
            <person name="Shigenobu S."/>
        </authorList>
    </citation>
    <scope>NUCLEOTIDE SEQUENCE [LARGE SCALE GENOMIC DNA]</scope>
</reference>
<dbReference type="PANTHER" id="PTHR12044">
    <property type="entry name" value="BCL2 INTERACTING MEDIATOR OF CELL DEATH"/>
    <property type="match status" value="1"/>
</dbReference>
<comment type="caution">
    <text evidence="1">The sequence shown here is derived from an EMBL/GenBank/DDBJ whole genome shotgun (WGS) entry which is preliminary data.</text>
</comment>
<proteinExistence type="predicted"/>
<name>A0AAV4IF27_9GAST</name>
<sequence length="463" mass="52101">MFEMLTDRISTIVCGNLFDVDLHFYLAVLHQLSERTLDYVKLLCFEGDGVLNTVVKNKDSYNQQTIVELAYVLKHAVKVLLEIEPLHDQIISSLIQEIRNSLIEWLCSSTSSEFQVASLDLLSECVKSPTFISTLLLSEEREGSLLIMGLKRILALKQDKLILMGTMCLTKLVESISEPFQIKMILDSDLAELIFEFLHTSNVHQLCCVFQCLKAMAAHQLFFEKCHAVYGLESTLSAIRVAMDTNRTTVLEQGLSFLTCLLSRQPENMPLFLNQSWLTCANLLQASLKKEYQWMIHTALCAVEAFLRDVHQQNLVDLKAILLLVKTVISASQDHFQMLYQEREDDMSFEGLNCLIAIVHSINKTLLSSDVLCGNESSSLTALQQTLKSFCIGFLLPWTKTNIMESADKIVFEGNGTEIISELEKSSVETWFTAGPAVFSWAFLTPEKGLALGKPMVCIIISL</sequence>
<accession>A0AAV4IF27</accession>
<organism evidence="1 2">
    <name type="scientific">Elysia marginata</name>
    <dbReference type="NCBI Taxonomy" id="1093978"/>
    <lineage>
        <taxon>Eukaryota</taxon>
        <taxon>Metazoa</taxon>
        <taxon>Spiralia</taxon>
        <taxon>Lophotrochozoa</taxon>
        <taxon>Mollusca</taxon>
        <taxon>Gastropoda</taxon>
        <taxon>Heterobranchia</taxon>
        <taxon>Euthyneura</taxon>
        <taxon>Panpulmonata</taxon>
        <taxon>Sacoglossa</taxon>
        <taxon>Placobranchoidea</taxon>
        <taxon>Plakobranchidae</taxon>
        <taxon>Elysia</taxon>
    </lineage>
</organism>